<evidence type="ECO:0000256" key="6">
    <source>
        <dbReference type="ARBA" id="ARBA00023002"/>
    </source>
</evidence>
<evidence type="ECO:0000256" key="7">
    <source>
        <dbReference type="ARBA" id="ARBA00023004"/>
    </source>
</evidence>
<dbReference type="GO" id="GO:0006559">
    <property type="term" value="P:L-phenylalanine catabolic process"/>
    <property type="evidence" value="ECO:0007669"/>
    <property type="project" value="UniProtKB-UniRule"/>
</dbReference>
<reference evidence="14" key="1">
    <citation type="submission" date="2023-07" db="EMBL/GenBank/DDBJ databases">
        <title>Sorghum-associated microbial communities from plants grown in Nebraska, USA.</title>
        <authorList>
            <person name="Schachtman D."/>
        </authorList>
    </citation>
    <scope>NUCLEOTIDE SEQUENCE</scope>
    <source>
        <strain evidence="14">DS2114</strain>
    </source>
</reference>
<keyword evidence="6 14" id="KW-0560">Oxidoreductase</keyword>
<feature type="domain" description="Homogentisate 1,2-dioxygenase C-terminal" evidence="12">
    <location>
        <begin position="284"/>
        <end position="435"/>
    </location>
</feature>
<dbReference type="CDD" id="cd07000">
    <property type="entry name" value="cupin_HGO_N"/>
    <property type="match status" value="1"/>
</dbReference>
<keyword evidence="3 11" id="KW-0479">Metal-binding</keyword>
<dbReference type="PANTHER" id="PTHR11056:SF0">
    <property type="entry name" value="HOMOGENTISATE 1,2-DIOXYGENASE"/>
    <property type="match status" value="1"/>
</dbReference>
<evidence type="ECO:0000256" key="5">
    <source>
        <dbReference type="ARBA" id="ARBA00022964"/>
    </source>
</evidence>
<dbReference type="RefSeq" id="WP_192323401.1">
    <property type="nucleotide sequence ID" value="NZ_JAVDQZ010000002.1"/>
</dbReference>
<dbReference type="Pfam" id="PF04209">
    <property type="entry name" value="HgmA_C"/>
    <property type="match status" value="1"/>
</dbReference>
<dbReference type="InterPro" id="IPR014710">
    <property type="entry name" value="RmlC-like_jellyroll"/>
</dbReference>
<comment type="cofactor">
    <cofactor evidence="1 11">
        <name>Fe cation</name>
        <dbReference type="ChEBI" id="CHEBI:24875"/>
    </cofactor>
</comment>
<dbReference type="InterPro" id="IPR046451">
    <property type="entry name" value="HgmA_C"/>
</dbReference>
<dbReference type="SUPFAM" id="SSF51182">
    <property type="entry name" value="RmlC-like cupins"/>
    <property type="match status" value="1"/>
</dbReference>
<dbReference type="EMBL" id="JAVDQZ010000002">
    <property type="protein sequence ID" value="MDR6425243.1"/>
    <property type="molecule type" value="Genomic_DNA"/>
</dbReference>
<feature type="binding site" evidence="11">
    <location>
        <position position="344"/>
    </location>
    <ligand>
        <name>Fe cation</name>
        <dbReference type="ChEBI" id="CHEBI:24875"/>
    </ligand>
</feature>
<dbReference type="Proteomes" id="UP001184828">
    <property type="component" value="Unassembled WGS sequence"/>
</dbReference>
<sequence>MTNPIDDTERRYQSGFGNEYASEAVAGALPQGRNNPQRAPFDLYTELLSGTAFTAPRHENRRTWLYRRQPSVVSGRYQPYAQAHWTTGADREIALPPEPLRWHPMPLDGGAAEADFIDGMHTVAANGDAESQVGIGSLMYLAGRSMERRAFVNADGEMLIVPQQGRLVITTELGVLDVKPGEIALLPRGMAFKVALPDGLSRGYVCENYGAQFRLPELGPIGSNGLANARDFQAPVAAFEEDGGAYELVKKFGGRFWKAPAKQSPFNVVAWHGNLAPVKYDTANFMVIGSISFDHPDPSIFTVLTSPSDTPGTANCDFVIFPPRWMVMENTFRPPWFHRNLMSEFMGLVLGEYDAKPGGFKPGGASLHNCMVPHGPDEEAFDKATHADLRPHKLDNTLAFMFESRLRFVPTNFALKSPALDTDYADCWAGLKDQFKP</sequence>
<organism evidence="14 15">
    <name type="scientific">Variovorax paradoxus</name>
    <dbReference type="NCBI Taxonomy" id="34073"/>
    <lineage>
        <taxon>Bacteria</taxon>
        <taxon>Pseudomonadati</taxon>
        <taxon>Pseudomonadota</taxon>
        <taxon>Betaproteobacteria</taxon>
        <taxon>Burkholderiales</taxon>
        <taxon>Comamonadaceae</taxon>
        <taxon>Variovorax</taxon>
    </lineage>
</organism>
<evidence type="ECO:0000313" key="15">
    <source>
        <dbReference type="Proteomes" id="UP001184828"/>
    </source>
</evidence>
<feature type="binding site" evidence="11">
    <location>
        <position position="338"/>
    </location>
    <ligand>
        <name>Fe cation</name>
        <dbReference type="ChEBI" id="CHEBI:24875"/>
    </ligand>
</feature>
<evidence type="ECO:0000313" key="14">
    <source>
        <dbReference type="EMBL" id="MDR6425243.1"/>
    </source>
</evidence>
<evidence type="ECO:0000256" key="10">
    <source>
        <dbReference type="PIRSR" id="PIRSR605708-1"/>
    </source>
</evidence>
<dbReference type="InterPro" id="IPR005708">
    <property type="entry name" value="Homogentis_dOase"/>
</dbReference>
<feature type="active site" description="Proton acceptor" evidence="10">
    <location>
        <position position="295"/>
    </location>
</feature>
<accession>A0AAE3XXB3</accession>
<dbReference type="FunFam" id="2.60.120.10:FF:000034">
    <property type="entry name" value="Homogentisate 1,2-dioxygenase"/>
    <property type="match status" value="1"/>
</dbReference>
<keyword evidence="8" id="KW-0585">Phenylalanine catabolism</keyword>
<evidence type="ECO:0000256" key="3">
    <source>
        <dbReference type="ARBA" id="ARBA00022723"/>
    </source>
</evidence>
<feature type="binding site" evidence="11">
    <location>
        <position position="374"/>
    </location>
    <ligand>
        <name>Fe cation</name>
        <dbReference type="ChEBI" id="CHEBI:24875"/>
    </ligand>
</feature>
<name>A0AAE3XXB3_VARPD</name>
<gene>
    <name evidence="14" type="ORF">J2738_001372</name>
</gene>
<comment type="similarity">
    <text evidence="2">Belongs to the homogentisate dioxygenase family.</text>
</comment>
<dbReference type="GO" id="GO:0004411">
    <property type="term" value="F:homogentisate 1,2-dioxygenase activity"/>
    <property type="evidence" value="ECO:0007669"/>
    <property type="project" value="UniProtKB-UniRule"/>
</dbReference>
<evidence type="ECO:0000256" key="8">
    <source>
        <dbReference type="ARBA" id="ARBA00023232"/>
    </source>
</evidence>
<feature type="domain" description="Homogentisate 1,2-dioxygenase N-terminal" evidence="13">
    <location>
        <begin position="11"/>
        <end position="281"/>
    </location>
</feature>
<dbReference type="AlphaFoldDB" id="A0AAE3XXB3"/>
<feature type="binding site" evidence="11">
    <location>
        <position position="353"/>
    </location>
    <ligand>
        <name>homogentisate</name>
        <dbReference type="ChEBI" id="CHEBI:16169"/>
    </ligand>
</feature>
<dbReference type="Gene3D" id="2.60.120.10">
    <property type="entry name" value="Jelly Rolls"/>
    <property type="match status" value="1"/>
</dbReference>
<protein>
    <recommendedName>
        <fullName evidence="9">Homogentisate 1,2-dioxygenase</fullName>
        <ecNumber evidence="9">1.13.11.5</ecNumber>
    </recommendedName>
</protein>
<dbReference type="NCBIfam" id="TIGR01015">
    <property type="entry name" value="hmgA"/>
    <property type="match status" value="1"/>
</dbReference>
<keyword evidence="5" id="KW-0223">Dioxygenase</keyword>
<feature type="binding site" evidence="11">
    <location>
        <position position="374"/>
    </location>
    <ligand>
        <name>homogentisate</name>
        <dbReference type="ChEBI" id="CHEBI:16169"/>
    </ligand>
</feature>
<dbReference type="GO" id="GO:0006572">
    <property type="term" value="P:L-tyrosine catabolic process"/>
    <property type="evidence" value="ECO:0007669"/>
    <property type="project" value="UniProtKB-UniRule"/>
</dbReference>
<dbReference type="GO" id="GO:0005737">
    <property type="term" value="C:cytoplasm"/>
    <property type="evidence" value="ECO:0007669"/>
    <property type="project" value="TreeGrafter"/>
</dbReference>
<evidence type="ECO:0000256" key="2">
    <source>
        <dbReference type="ARBA" id="ARBA00007757"/>
    </source>
</evidence>
<evidence type="ECO:0000256" key="11">
    <source>
        <dbReference type="PIRSR" id="PIRSR605708-2"/>
    </source>
</evidence>
<dbReference type="Pfam" id="PF20510">
    <property type="entry name" value="HgmA_N"/>
    <property type="match status" value="1"/>
</dbReference>
<dbReference type="EC" id="1.13.11.5" evidence="9"/>
<evidence type="ECO:0000259" key="12">
    <source>
        <dbReference type="Pfam" id="PF04209"/>
    </source>
</evidence>
<keyword evidence="7 11" id="KW-0408">Iron</keyword>
<evidence type="ECO:0000256" key="1">
    <source>
        <dbReference type="ARBA" id="ARBA00001962"/>
    </source>
</evidence>
<evidence type="ECO:0000256" key="4">
    <source>
        <dbReference type="ARBA" id="ARBA00022878"/>
    </source>
</evidence>
<dbReference type="PANTHER" id="PTHR11056">
    <property type="entry name" value="HOMOGENTISATE 1,2-DIOXYGENASE"/>
    <property type="match status" value="1"/>
</dbReference>
<evidence type="ECO:0000256" key="9">
    <source>
        <dbReference type="NCBIfam" id="TIGR01015"/>
    </source>
</evidence>
<comment type="caution">
    <text evidence="14">The sequence shown here is derived from an EMBL/GenBank/DDBJ whole genome shotgun (WGS) entry which is preliminary data.</text>
</comment>
<dbReference type="InterPro" id="IPR046452">
    <property type="entry name" value="HgmA_N"/>
</dbReference>
<proteinExistence type="inferred from homology"/>
<dbReference type="GO" id="GO:0046872">
    <property type="term" value="F:metal ion binding"/>
    <property type="evidence" value="ECO:0007669"/>
    <property type="project" value="UniProtKB-KW"/>
</dbReference>
<keyword evidence="4" id="KW-0828">Tyrosine catabolism</keyword>
<evidence type="ECO:0000259" key="13">
    <source>
        <dbReference type="Pfam" id="PF20510"/>
    </source>
</evidence>
<dbReference type="InterPro" id="IPR011051">
    <property type="entry name" value="RmlC_Cupin_sf"/>
</dbReference>